<sequence>MKKRKILSLILVIFSISCVIFIFIGTKSIQKLNIEKENIKKTVTGALKINQLIIFPAEYTKSPDIKIPDEIVDKKLKEVEQVCEKYLSKKSGWFANRLKVYQEAVLSEAYPSDIRAVDLKISDIKFLKIKVKGKKAAVVVDIFGEYMSVMKERFIAHNFTKVGERHYFNLEKENGEWKITSETFNFLPGYEP</sequence>
<accession>A0ABY7BR79</accession>
<feature type="transmembrane region" description="Helical" evidence="1">
    <location>
        <begin position="6"/>
        <end position="26"/>
    </location>
</feature>
<keyword evidence="1" id="KW-0472">Membrane</keyword>
<dbReference type="PROSITE" id="PS51257">
    <property type="entry name" value="PROKAR_LIPOPROTEIN"/>
    <property type="match status" value="1"/>
</dbReference>
<dbReference type="EMBL" id="CP113865">
    <property type="protein sequence ID" value="WAM33571.1"/>
    <property type="molecule type" value="Genomic_DNA"/>
</dbReference>
<dbReference type="Gene3D" id="3.10.450.50">
    <property type="match status" value="1"/>
</dbReference>
<protein>
    <recommendedName>
        <fullName evidence="4">Lipoprotein</fullName>
    </recommendedName>
</protein>
<organism evidence="2 3">
    <name type="scientific">Caldicellulosiruptor morganii</name>
    <dbReference type="NCBI Taxonomy" id="1387555"/>
    <lineage>
        <taxon>Bacteria</taxon>
        <taxon>Bacillati</taxon>
        <taxon>Bacillota</taxon>
        <taxon>Bacillota incertae sedis</taxon>
        <taxon>Caldicellulosiruptorales</taxon>
        <taxon>Caldicellulosiruptoraceae</taxon>
        <taxon>Caldicellulosiruptor</taxon>
    </lineage>
</organism>
<keyword evidence="1" id="KW-0812">Transmembrane</keyword>
<reference evidence="2" key="1">
    <citation type="submission" date="2022-12" db="EMBL/GenBank/DDBJ databases">
        <authorList>
            <person name="Bing R.G."/>
            <person name="Willard D.J."/>
            <person name="Manesh M.J.H."/>
            <person name="Laemthong T."/>
            <person name="Crosby J.R."/>
            <person name="Kelly R.M."/>
        </authorList>
    </citation>
    <scope>NUCLEOTIDE SEQUENCE</scope>
    <source>
        <strain evidence="2">DSM 8990</strain>
    </source>
</reference>
<evidence type="ECO:0000256" key="1">
    <source>
        <dbReference type="SAM" id="Phobius"/>
    </source>
</evidence>
<keyword evidence="1" id="KW-1133">Transmembrane helix</keyword>
<dbReference type="RefSeq" id="WP_045168887.1">
    <property type="nucleotide sequence ID" value="NZ_CP113865.1"/>
</dbReference>
<gene>
    <name evidence="2" type="ORF">OTK00_002081</name>
</gene>
<name>A0ABY7BR79_9FIRM</name>
<evidence type="ECO:0008006" key="4">
    <source>
        <dbReference type="Google" id="ProtNLM"/>
    </source>
</evidence>
<keyword evidence="3" id="KW-1185">Reference proteome</keyword>
<evidence type="ECO:0000313" key="2">
    <source>
        <dbReference type="EMBL" id="WAM33571.1"/>
    </source>
</evidence>
<proteinExistence type="predicted"/>
<evidence type="ECO:0000313" key="3">
    <source>
        <dbReference type="Proteomes" id="UP001164909"/>
    </source>
</evidence>
<dbReference type="Proteomes" id="UP001164909">
    <property type="component" value="Chromosome"/>
</dbReference>